<dbReference type="STRING" id="1520.LF65_03008"/>
<evidence type="ECO:0000256" key="1">
    <source>
        <dbReference type="ARBA" id="ARBA00004141"/>
    </source>
</evidence>
<dbReference type="EMBL" id="CP010086">
    <property type="protein sequence ID" value="AJG99577.1"/>
    <property type="molecule type" value="Genomic_DNA"/>
</dbReference>
<evidence type="ECO:0000313" key="8">
    <source>
        <dbReference type="Proteomes" id="UP000031866"/>
    </source>
</evidence>
<evidence type="ECO:0000256" key="5">
    <source>
        <dbReference type="ARBA" id="ARBA00023136"/>
    </source>
</evidence>
<dbReference type="PANTHER" id="PTHR43701">
    <property type="entry name" value="MEMBRANE TRANSPORTER PROTEIN MJ0441-RELATED"/>
    <property type="match status" value="1"/>
</dbReference>
<keyword evidence="5 6" id="KW-0472">Membrane</keyword>
<dbReference type="RefSeq" id="WP_041897081.1">
    <property type="nucleotide sequence ID" value="NZ_CP010086.2"/>
</dbReference>
<dbReference type="InterPro" id="IPR051598">
    <property type="entry name" value="TSUP/Inactive_protease-like"/>
</dbReference>
<dbReference type="OrthoDB" id="532317at2"/>
<comment type="subcellular location">
    <subcellularLocation>
        <location evidence="6">Cell membrane</location>
        <topology evidence="6">Multi-pass membrane protein</topology>
    </subcellularLocation>
    <subcellularLocation>
        <location evidence="1">Membrane</location>
        <topology evidence="1">Multi-pass membrane protein</topology>
    </subcellularLocation>
</comment>
<feature type="transmembrane region" description="Helical" evidence="6">
    <location>
        <begin position="48"/>
        <end position="65"/>
    </location>
</feature>
<dbReference type="AlphaFoldDB" id="A0A0B5QNI4"/>
<keyword evidence="3 6" id="KW-0812">Transmembrane</keyword>
<evidence type="ECO:0000256" key="6">
    <source>
        <dbReference type="RuleBase" id="RU363041"/>
    </source>
</evidence>
<feature type="transmembrane region" description="Helical" evidence="6">
    <location>
        <begin position="6"/>
        <end position="36"/>
    </location>
</feature>
<feature type="transmembrane region" description="Helical" evidence="6">
    <location>
        <begin position="71"/>
        <end position="88"/>
    </location>
</feature>
<keyword evidence="6" id="KW-1003">Cell membrane</keyword>
<keyword evidence="4 6" id="KW-1133">Transmembrane helix</keyword>
<proteinExistence type="inferred from homology"/>
<dbReference type="InterPro" id="IPR002781">
    <property type="entry name" value="TM_pro_TauE-like"/>
</dbReference>
<evidence type="ECO:0000256" key="4">
    <source>
        <dbReference type="ARBA" id="ARBA00022989"/>
    </source>
</evidence>
<dbReference type="Pfam" id="PF01925">
    <property type="entry name" value="TauE"/>
    <property type="match status" value="1"/>
</dbReference>
<accession>A0A0B5QNI4</accession>
<dbReference type="KEGG" id="cbei:LF65_03008"/>
<evidence type="ECO:0000256" key="2">
    <source>
        <dbReference type="ARBA" id="ARBA00009142"/>
    </source>
</evidence>
<evidence type="ECO:0000313" key="7">
    <source>
        <dbReference type="EMBL" id="AJG99577.1"/>
    </source>
</evidence>
<comment type="similarity">
    <text evidence="2 6">Belongs to the 4-toluene sulfonate uptake permease (TSUP) (TC 2.A.102) family.</text>
</comment>
<sequence>MLDVIIYIVIGASAGILSGLFGIGGGIIIIPALMYLKGFSQLTAQGTSLVAMLPPVGLLAFMEYYKKGNTNITAGIIICVTMLISAKFGGQLANILPASIMKKAFGIFIILVGIKTFIGK</sequence>
<name>A0A0B5QNI4_CLOBE</name>
<dbReference type="Proteomes" id="UP000031866">
    <property type="component" value="Chromosome"/>
</dbReference>
<evidence type="ECO:0000256" key="3">
    <source>
        <dbReference type="ARBA" id="ARBA00022692"/>
    </source>
</evidence>
<gene>
    <name evidence="7" type="ORF">LF65_03008</name>
</gene>
<dbReference type="PANTHER" id="PTHR43701:SF2">
    <property type="entry name" value="MEMBRANE TRANSPORTER PROTEIN YJNA-RELATED"/>
    <property type="match status" value="1"/>
</dbReference>
<feature type="transmembrane region" description="Helical" evidence="6">
    <location>
        <begin position="100"/>
        <end position="118"/>
    </location>
</feature>
<reference evidence="8" key="1">
    <citation type="submission" date="2014-12" db="EMBL/GenBank/DDBJ databases">
        <title>Genome sequence of Clostridium beijerinckii strain 59B.</title>
        <authorList>
            <person name="Little G.T."/>
            <person name="Minton N.P."/>
        </authorList>
    </citation>
    <scope>NUCLEOTIDE SEQUENCE [LARGE SCALE GENOMIC DNA]</scope>
    <source>
        <strain evidence="8">59B</strain>
    </source>
</reference>
<organism evidence="7 8">
    <name type="scientific">Clostridium beijerinckii</name>
    <name type="common">Clostridium MP</name>
    <dbReference type="NCBI Taxonomy" id="1520"/>
    <lineage>
        <taxon>Bacteria</taxon>
        <taxon>Bacillati</taxon>
        <taxon>Bacillota</taxon>
        <taxon>Clostridia</taxon>
        <taxon>Eubacteriales</taxon>
        <taxon>Clostridiaceae</taxon>
        <taxon>Clostridium</taxon>
    </lineage>
</organism>
<dbReference type="GO" id="GO:0005886">
    <property type="term" value="C:plasma membrane"/>
    <property type="evidence" value="ECO:0007669"/>
    <property type="project" value="UniProtKB-SubCell"/>
</dbReference>
<protein>
    <recommendedName>
        <fullName evidence="6">Probable membrane transporter protein</fullName>
    </recommendedName>
</protein>